<accession>A0A9X4XCL8</accession>
<keyword evidence="1" id="KW-1133">Transmembrane helix</keyword>
<feature type="transmembrane region" description="Helical" evidence="1">
    <location>
        <begin position="32"/>
        <end position="51"/>
    </location>
</feature>
<organism evidence="2 3">
    <name type="scientific">Turicibacter sanguinis</name>
    <dbReference type="NCBI Taxonomy" id="154288"/>
    <lineage>
        <taxon>Bacteria</taxon>
        <taxon>Bacillati</taxon>
        <taxon>Bacillota</taxon>
        <taxon>Erysipelotrichia</taxon>
        <taxon>Erysipelotrichales</taxon>
        <taxon>Turicibacteraceae</taxon>
        <taxon>Turicibacter</taxon>
    </lineage>
</organism>
<comment type="caution">
    <text evidence="2">The sequence shown here is derived from an EMBL/GenBank/DDBJ whole genome shotgun (WGS) entry which is preliminary data.</text>
</comment>
<feature type="transmembrane region" description="Helical" evidence="1">
    <location>
        <begin position="57"/>
        <end position="76"/>
    </location>
</feature>
<keyword evidence="1" id="KW-0472">Membrane</keyword>
<dbReference type="EMBL" id="WMQE01000008">
    <property type="protein sequence ID" value="MTK20814.1"/>
    <property type="molecule type" value="Genomic_DNA"/>
</dbReference>
<evidence type="ECO:0000313" key="3">
    <source>
        <dbReference type="Proteomes" id="UP000487649"/>
    </source>
</evidence>
<protein>
    <submittedName>
        <fullName evidence="2">Uncharacterized protein</fullName>
    </submittedName>
</protein>
<evidence type="ECO:0000313" key="2">
    <source>
        <dbReference type="EMBL" id="MTK20814.1"/>
    </source>
</evidence>
<sequence length="78" mass="8772">MKKVPLAQWIFFVIAVLYIFESILLAGLFTNILLLFATLVAGVIVIVISIIKKQWNWAFFDLVTCLACSGIAVYLYSL</sequence>
<dbReference type="RefSeq" id="WP_155222845.1">
    <property type="nucleotide sequence ID" value="NZ_JAMQUT010000063.1"/>
</dbReference>
<proteinExistence type="predicted"/>
<name>A0A9X4XCL8_9FIRM</name>
<dbReference type="Proteomes" id="UP000487649">
    <property type="component" value="Unassembled WGS sequence"/>
</dbReference>
<evidence type="ECO:0000256" key="1">
    <source>
        <dbReference type="SAM" id="Phobius"/>
    </source>
</evidence>
<gene>
    <name evidence="2" type="ORF">GMA92_05095</name>
</gene>
<feature type="transmembrane region" description="Helical" evidence="1">
    <location>
        <begin position="6"/>
        <end position="25"/>
    </location>
</feature>
<reference evidence="2 3" key="1">
    <citation type="journal article" date="2019" name="Nat. Med.">
        <title>A library of human gut bacterial isolates paired with longitudinal multiomics data enables mechanistic microbiome research.</title>
        <authorList>
            <person name="Poyet M."/>
            <person name="Groussin M."/>
            <person name="Gibbons S.M."/>
            <person name="Avila-Pacheco J."/>
            <person name="Jiang X."/>
            <person name="Kearney S.M."/>
            <person name="Perrotta A.R."/>
            <person name="Berdy B."/>
            <person name="Zhao S."/>
            <person name="Lieberman T.D."/>
            <person name="Swanson P.K."/>
            <person name="Smith M."/>
            <person name="Roesemann S."/>
            <person name="Alexander J.E."/>
            <person name="Rich S.A."/>
            <person name="Livny J."/>
            <person name="Vlamakis H."/>
            <person name="Clish C."/>
            <person name="Bullock K."/>
            <person name="Deik A."/>
            <person name="Scott J."/>
            <person name="Pierce K.A."/>
            <person name="Xavier R.J."/>
            <person name="Alm E.J."/>
        </authorList>
    </citation>
    <scope>NUCLEOTIDE SEQUENCE [LARGE SCALE GENOMIC DNA]</scope>
    <source>
        <strain evidence="2 3">BIOML-A198</strain>
    </source>
</reference>
<keyword evidence="1" id="KW-0812">Transmembrane</keyword>
<dbReference type="AlphaFoldDB" id="A0A9X4XCL8"/>